<comment type="caution">
    <text evidence="1">The sequence shown here is derived from an EMBL/GenBank/DDBJ whole genome shotgun (WGS) entry which is preliminary data.</text>
</comment>
<dbReference type="EMBL" id="FAVC01000001">
    <property type="protein sequence ID" value="CUU74594.1"/>
    <property type="molecule type" value="Genomic_DNA"/>
</dbReference>
<evidence type="ECO:0000313" key="1">
    <source>
        <dbReference type="EMBL" id="CUU74594.1"/>
    </source>
</evidence>
<accession>A0A9W5AMF2</accession>
<reference evidence="1 2" key="1">
    <citation type="submission" date="2015-11" db="EMBL/GenBank/DDBJ databases">
        <authorList>
            <consortium name="Pathogen Informatics"/>
        </authorList>
    </citation>
    <scope>NUCLEOTIDE SEQUENCE [LARGE SCALE GENOMIC DNA]</scope>
    <source>
        <strain evidence="1 2">007A-0283</strain>
    </source>
</reference>
<gene>
    <name evidence="1" type="ORF">ERS739223_00470</name>
</gene>
<sequence>MMLVSDIVALVKSRLRTDVSDDIGLWSDSEIVDYINMAYINIASSLKLFKEEIHFELEDRRVYPYPLDFLEPIKAYIGNEEIAIKSLDNFAKTKPCVSFTSKGIRVSEKNGEFTLIYNAFRRINSIEDELYLKEFMKECVLFYVMHLAMQKQTRSDSFEQSANYKKLFAMELSRISQIWAGYSESKNIRTQYNKV</sequence>
<dbReference type="AlphaFoldDB" id="A0A9W5AMF2"/>
<dbReference type="InterPro" id="IPR056209">
    <property type="entry name" value="SU10_adaptor"/>
</dbReference>
<proteinExistence type="predicted"/>
<protein>
    <submittedName>
        <fullName evidence="1">Uncharacterized protein</fullName>
    </submittedName>
</protein>
<dbReference type="Proteomes" id="UP000052245">
    <property type="component" value="Unassembled WGS sequence"/>
</dbReference>
<name>A0A9W5AMF2_CAMHY</name>
<evidence type="ECO:0000313" key="2">
    <source>
        <dbReference type="Proteomes" id="UP000052245"/>
    </source>
</evidence>
<dbReference type="Pfam" id="PF24175">
    <property type="entry name" value="SU10_adaptor"/>
    <property type="match status" value="1"/>
</dbReference>
<dbReference type="RefSeq" id="WP_059434498.1">
    <property type="nucleotide sequence ID" value="NZ_FAUY01000002.1"/>
</dbReference>
<organism evidence="1 2">
    <name type="scientific">Campylobacter hyointestinalis subsp. hyointestinalis</name>
    <dbReference type="NCBI Taxonomy" id="91352"/>
    <lineage>
        <taxon>Bacteria</taxon>
        <taxon>Pseudomonadati</taxon>
        <taxon>Campylobacterota</taxon>
        <taxon>Epsilonproteobacteria</taxon>
        <taxon>Campylobacterales</taxon>
        <taxon>Campylobacteraceae</taxon>
        <taxon>Campylobacter</taxon>
    </lineage>
</organism>